<evidence type="ECO:0000313" key="2">
    <source>
        <dbReference type="Proteomes" id="UP001363151"/>
    </source>
</evidence>
<comment type="caution">
    <text evidence="1">The sequence shown here is derived from an EMBL/GenBank/DDBJ whole genome shotgun (WGS) entry which is preliminary data.</text>
</comment>
<proteinExistence type="predicted"/>
<reference evidence="1 2" key="1">
    <citation type="submission" date="2024-03" db="EMBL/GenBank/DDBJ databases">
        <title>Aureococcus anophagefferens CCMP1851 and Kratosvirus quantuckense: Draft genome of a second virus-susceptible host strain in the model system.</title>
        <authorList>
            <person name="Chase E."/>
            <person name="Truchon A.R."/>
            <person name="Schepens W."/>
            <person name="Wilhelm S.W."/>
        </authorList>
    </citation>
    <scope>NUCLEOTIDE SEQUENCE [LARGE SCALE GENOMIC DNA]</scope>
    <source>
        <strain evidence="1 2">CCMP1851</strain>
    </source>
</reference>
<dbReference type="Proteomes" id="UP001363151">
    <property type="component" value="Unassembled WGS sequence"/>
</dbReference>
<accession>A0ABR1G5V6</accession>
<gene>
    <name evidence="1" type="ORF">SO694_00161038</name>
</gene>
<dbReference type="EMBL" id="JBBJCI010000093">
    <property type="protein sequence ID" value="KAK7248553.1"/>
    <property type="molecule type" value="Genomic_DNA"/>
</dbReference>
<organism evidence="1 2">
    <name type="scientific">Aureococcus anophagefferens</name>
    <name type="common">Harmful bloom alga</name>
    <dbReference type="NCBI Taxonomy" id="44056"/>
    <lineage>
        <taxon>Eukaryota</taxon>
        <taxon>Sar</taxon>
        <taxon>Stramenopiles</taxon>
        <taxon>Ochrophyta</taxon>
        <taxon>Pelagophyceae</taxon>
        <taxon>Pelagomonadales</taxon>
        <taxon>Pelagomonadaceae</taxon>
        <taxon>Aureococcus</taxon>
    </lineage>
</organism>
<name>A0ABR1G5V6_AURAN</name>
<evidence type="ECO:0008006" key="3">
    <source>
        <dbReference type="Google" id="ProtNLM"/>
    </source>
</evidence>
<keyword evidence="2" id="KW-1185">Reference proteome</keyword>
<protein>
    <recommendedName>
        <fullName evidence="3">Fucosyltransferase</fullName>
    </recommendedName>
</protein>
<sequence length="344" mass="37590">MRWLALACACRAASDELLISYEGSIDANLGGLGNRLLGLISAKMFADLARARFAVVDERFTGHVPFSGMFDYPPALRWNASHDAYDLTCGLNFENHRCGQTLAHLNSRRSGEELMAKLHPESSTLRLRFPQCTVFRVVSNMYFGALYRPNATRPSFGDVVSHVARPSAAVAARVRAATAGWEPANHAVAVHLRSFFKPDLDAVAVCLCHVVGKTKYEATRNQSDPPPVVKQAWLISDSARLQRDLRDLLTARCGLDAKLSANAYNLAAGEDSRAHRKAPDIVDAAFDHALARTARVFLGTPGSSFSDTAVGLHPNASRLILPDCALIPARDHAPPNHKWCRQVI</sequence>
<evidence type="ECO:0000313" key="1">
    <source>
        <dbReference type="EMBL" id="KAK7248553.1"/>
    </source>
</evidence>